<accession>A0A0W0SV36</accession>
<dbReference type="GO" id="GO:0009102">
    <property type="term" value="P:biotin biosynthetic process"/>
    <property type="evidence" value="ECO:0007669"/>
    <property type="project" value="TreeGrafter"/>
</dbReference>
<evidence type="ECO:0000259" key="4">
    <source>
        <dbReference type="Pfam" id="PF00155"/>
    </source>
</evidence>
<dbReference type="InterPro" id="IPR015422">
    <property type="entry name" value="PyrdxlP-dep_Trfase_small"/>
</dbReference>
<dbReference type="Pfam" id="PF00155">
    <property type="entry name" value="Aminotran_1_2"/>
    <property type="match status" value="1"/>
</dbReference>
<proteinExistence type="predicted"/>
<dbReference type="SUPFAM" id="SSF53383">
    <property type="entry name" value="PLP-dependent transferases"/>
    <property type="match status" value="1"/>
</dbReference>
<dbReference type="GO" id="GO:0008710">
    <property type="term" value="F:8-amino-7-oxononanoate synthase activity"/>
    <property type="evidence" value="ECO:0007669"/>
    <property type="project" value="TreeGrafter"/>
</dbReference>
<sequence>MIGEILVNYSKQLQAKGLHRQRQLLTSSSENLLNFSSNDYLSLTQDERIKKAFQQGFNNYPCGSGGSMVVCGYHPTHKALEIAFSRALETDDALLFSSGYTANLGVVSLLARIGIHLYIDKGIHASFYDGIQLNDAHYTRFLHNDLNDLQLKLPHSSTNPIILTEGVFSMSGEVAPLSDMMSICNGTQAKIIVDEAHAFGVFGPQGMGAVPYYQLTQNEIPLRIIPFGKAFGCQGAIVVGQDIWIDALLQSARSHIYSTAVSPAIAHGLLETLTVIKESNDRRDKLFQLIDYFHKAIALSPLKWRHSITPIQQLQLACPHKALNYTEQLKRRGIFCQAMREPTVSKKNTGLRVILNYHHEPEDIDILFSELHQIYESEY</sequence>
<dbReference type="STRING" id="29422.Lbru_0746"/>
<keyword evidence="2" id="KW-0808">Transferase</keyword>
<keyword evidence="3" id="KW-0663">Pyridoxal phosphate</keyword>
<evidence type="ECO:0000256" key="1">
    <source>
        <dbReference type="ARBA" id="ARBA00001933"/>
    </source>
</evidence>
<keyword evidence="6" id="KW-1185">Reference proteome</keyword>
<comment type="caution">
    <text evidence="5">The sequence shown here is derived from an EMBL/GenBank/DDBJ whole genome shotgun (WGS) entry which is preliminary data.</text>
</comment>
<dbReference type="InterPro" id="IPR015424">
    <property type="entry name" value="PyrdxlP-dep_Trfase"/>
</dbReference>
<protein>
    <submittedName>
        <fullName evidence="5">8-amino-7-oxononanoate synthase</fullName>
    </submittedName>
</protein>
<dbReference type="RefSeq" id="WP_058440825.1">
    <property type="nucleotide sequence ID" value="NZ_CAAAHU010000022.1"/>
</dbReference>
<dbReference type="Gene3D" id="3.90.1150.10">
    <property type="entry name" value="Aspartate Aminotransferase, domain 1"/>
    <property type="match status" value="1"/>
</dbReference>
<organism evidence="5 6">
    <name type="scientific">Legionella brunensis</name>
    <dbReference type="NCBI Taxonomy" id="29422"/>
    <lineage>
        <taxon>Bacteria</taxon>
        <taxon>Pseudomonadati</taxon>
        <taxon>Pseudomonadota</taxon>
        <taxon>Gammaproteobacteria</taxon>
        <taxon>Legionellales</taxon>
        <taxon>Legionellaceae</taxon>
        <taxon>Legionella</taxon>
    </lineage>
</organism>
<gene>
    <name evidence="5" type="primary">bioF</name>
    <name evidence="5" type="ORF">Lbru_0746</name>
</gene>
<dbReference type="AlphaFoldDB" id="A0A0W0SV36"/>
<dbReference type="Proteomes" id="UP000054742">
    <property type="component" value="Unassembled WGS sequence"/>
</dbReference>
<feature type="domain" description="Aminotransferase class I/classII large" evidence="4">
    <location>
        <begin position="31"/>
        <end position="368"/>
    </location>
</feature>
<evidence type="ECO:0000313" key="6">
    <source>
        <dbReference type="Proteomes" id="UP000054742"/>
    </source>
</evidence>
<dbReference type="Gene3D" id="3.40.640.10">
    <property type="entry name" value="Type I PLP-dependent aspartate aminotransferase-like (Major domain)"/>
    <property type="match status" value="1"/>
</dbReference>
<dbReference type="InterPro" id="IPR050087">
    <property type="entry name" value="AON_synthase_class-II"/>
</dbReference>
<evidence type="ECO:0000256" key="3">
    <source>
        <dbReference type="ARBA" id="ARBA00022898"/>
    </source>
</evidence>
<dbReference type="OrthoDB" id="9807157at2"/>
<dbReference type="PATRIC" id="fig|29422.6.peg.781"/>
<evidence type="ECO:0000256" key="2">
    <source>
        <dbReference type="ARBA" id="ARBA00022679"/>
    </source>
</evidence>
<dbReference type="PANTHER" id="PTHR13693:SF100">
    <property type="entry name" value="8-AMINO-7-OXONONANOATE SYNTHASE"/>
    <property type="match status" value="1"/>
</dbReference>
<dbReference type="InterPro" id="IPR004839">
    <property type="entry name" value="Aminotransferase_I/II_large"/>
</dbReference>
<comment type="cofactor">
    <cofactor evidence="1">
        <name>pyridoxal 5'-phosphate</name>
        <dbReference type="ChEBI" id="CHEBI:597326"/>
    </cofactor>
</comment>
<dbReference type="PANTHER" id="PTHR13693">
    <property type="entry name" value="CLASS II AMINOTRANSFERASE/8-AMINO-7-OXONONANOATE SYNTHASE"/>
    <property type="match status" value="1"/>
</dbReference>
<reference evidence="5 6" key="1">
    <citation type="submission" date="2015-11" db="EMBL/GenBank/DDBJ databases">
        <title>Genomic analysis of 38 Legionella species identifies large and diverse effector repertoires.</title>
        <authorList>
            <person name="Burstein D."/>
            <person name="Amaro F."/>
            <person name="Zusman T."/>
            <person name="Lifshitz Z."/>
            <person name="Cohen O."/>
            <person name="Gilbert J.A."/>
            <person name="Pupko T."/>
            <person name="Shuman H.A."/>
            <person name="Segal G."/>
        </authorList>
    </citation>
    <scope>NUCLEOTIDE SEQUENCE [LARGE SCALE GENOMIC DNA]</scope>
    <source>
        <strain evidence="5 6">ATCC 43878</strain>
    </source>
</reference>
<name>A0A0W0SV36_9GAMM</name>
<dbReference type="EMBL" id="LNXV01000004">
    <property type="protein sequence ID" value="KTC86805.1"/>
    <property type="molecule type" value="Genomic_DNA"/>
</dbReference>
<dbReference type="GO" id="GO:0030170">
    <property type="term" value="F:pyridoxal phosphate binding"/>
    <property type="evidence" value="ECO:0007669"/>
    <property type="project" value="InterPro"/>
</dbReference>
<evidence type="ECO:0000313" key="5">
    <source>
        <dbReference type="EMBL" id="KTC86805.1"/>
    </source>
</evidence>
<dbReference type="InterPro" id="IPR015421">
    <property type="entry name" value="PyrdxlP-dep_Trfase_major"/>
</dbReference>